<dbReference type="InterPro" id="IPR051784">
    <property type="entry name" value="Nod_factor_ABC_transporter"/>
</dbReference>
<comment type="caution">
    <text evidence="8">The sequence shown here is derived from an EMBL/GenBank/DDBJ whole genome shotgun (WGS) entry which is preliminary data.</text>
</comment>
<dbReference type="AlphaFoldDB" id="A0A8J3X278"/>
<organism evidence="8 9">
    <name type="scientific">Planosporangium mesophilum</name>
    <dbReference type="NCBI Taxonomy" id="689768"/>
    <lineage>
        <taxon>Bacteria</taxon>
        <taxon>Bacillati</taxon>
        <taxon>Actinomycetota</taxon>
        <taxon>Actinomycetes</taxon>
        <taxon>Micromonosporales</taxon>
        <taxon>Micromonosporaceae</taxon>
        <taxon>Planosporangium</taxon>
    </lineage>
</organism>
<feature type="transmembrane region" description="Helical" evidence="6">
    <location>
        <begin position="140"/>
        <end position="159"/>
    </location>
</feature>
<evidence type="ECO:0000256" key="6">
    <source>
        <dbReference type="RuleBase" id="RU361157"/>
    </source>
</evidence>
<dbReference type="PANTHER" id="PTHR43229">
    <property type="entry name" value="NODULATION PROTEIN J"/>
    <property type="match status" value="1"/>
</dbReference>
<comment type="subcellular location">
    <subcellularLocation>
        <location evidence="6">Cell membrane</location>
        <topology evidence="6">Multi-pass membrane protein</topology>
    </subcellularLocation>
    <subcellularLocation>
        <location evidence="1">Membrane</location>
        <topology evidence="1">Multi-pass membrane protein</topology>
    </subcellularLocation>
</comment>
<dbReference type="PROSITE" id="PS51012">
    <property type="entry name" value="ABC_TM2"/>
    <property type="match status" value="1"/>
</dbReference>
<reference evidence="8" key="1">
    <citation type="submission" date="2021-01" db="EMBL/GenBank/DDBJ databases">
        <title>Whole genome shotgun sequence of Planosporangium mesophilum NBRC 109066.</title>
        <authorList>
            <person name="Komaki H."/>
            <person name="Tamura T."/>
        </authorList>
    </citation>
    <scope>NUCLEOTIDE SEQUENCE</scope>
    <source>
        <strain evidence="8">NBRC 109066</strain>
    </source>
</reference>
<dbReference type="InterPro" id="IPR000412">
    <property type="entry name" value="ABC_2_transport"/>
</dbReference>
<evidence type="ECO:0000256" key="5">
    <source>
        <dbReference type="ARBA" id="ARBA00023251"/>
    </source>
</evidence>
<dbReference type="InterPro" id="IPR047817">
    <property type="entry name" value="ABC2_TM_bact-type"/>
</dbReference>
<dbReference type="PRINTS" id="PR00164">
    <property type="entry name" value="ABC2TRNSPORT"/>
</dbReference>
<feature type="transmembrane region" description="Helical" evidence="6">
    <location>
        <begin position="72"/>
        <end position="93"/>
    </location>
</feature>
<feature type="transmembrane region" description="Helical" evidence="6">
    <location>
        <begin position="36"/>
        <end position="60"/>
    </location>
</feature>
<dbReference type="GO" id="GO:0140359">
    <property type="term" value="F:ABC-type transporter activity"/>
    <property type="evidence" value="ECO:0007669"/>
    <property type="project" value="InterPro"/>
</dbReference>
<evidence type="ECO:0000256" key="2">
    <source>
        <dbReference type="ARBA" id="ARBA00022692"/>
    </source>
</evidence>
<dbReference type="PANTHER" id="PTHR43229:SF2">
    <property type="entry name" value="NODULATION PROTEIN J"/>
    <property type="match status" value="1"/>
</dbReference>
<dbReference type="EMBL" id="BOON01000039">
    <property type="protein sequence ID" value="GII24621.1"/>
    <property type="molecule type" value="Genomic_DNA"/>
</dbReference>
<keyword evidence="6" id="KW-1003">Cell membrane</keyword>
<feature type="transmembrane region" description="Helical" evidence="6">
    <location>
        <begin position="196"/>
        <end position="218"/>
    </location>
</feature>
<dbReference type="Pfam" id="PF01061">
    <property type="entry name" value="ABC2_membrane"/>
    <property type="match status" value="1"/>
</dbReference>
<evidence type="ECO:0000256" key="4">
    <source>
        <dbReference type="ARBA" id="ARBA00023136"/>
    </source>
</evidence>
<keyword evidence="4 6" id="KW-0472">Membrane</keyword>
<dbReference type="RefSeq" id="WP_168116967.1">
    <property type="nucleotide sequence ID" value="NZ_BOON01000039.1"/>
</dbReference>
<gene>
    <name evidence="8" type="ORF">Pme01_42180</name>
</gene>
<dbReference type="InterPro" id="IPR013525">
    <property type="entry name" value="ABC2_TM"/>
</dbReference>
<dbReference type="GO" id="GO:0046677">
    <property type="term" value="P:response to antibiotic"/>
    <property type="evidence" value="ECO:0007669"/>
    <property type="project" value="UniProtKB-KW"/>
</dbReference>
<sequence>MVTLVLPRLAARAEQRFQRAAAVTGRNVTAARHFGYWWVLVSGFFEPVLYLLSIGVGVGALIKSFTLPDGRVIPYAAFVAPAMLAASAMNGALAETTMNFFGKMKYLRLYDGVLATPVKPFEIALGELMWALVRGSIYSVAFLGLMVAMGLTSAGWALVALPATVIVGLAFGGMGMAIATYVRSWQDFDYIMVVQFALFLFSGTFAPAGSYPLVMQIVVQLTPLYHGVELLRGLTTGVLGWGLLGHTAYLIAFASIGLAIASRRMAVLLYK</sequence>
<name>A0A8J3X278_9ACTN</name>
<dbReference type="Proteomes" id="UP000599074">
    <property type="component" value="Unassembled WGS sequence"/>
</dbReference>
<evidence type="ECO:0000313" key="8">
    <source>
        <dbReference type="EMBL" id="GII24621.1"/>
    </source>
</evidence>
<evidence type="ECO:0000256" key="1">
    <source>
        <dbReference type="ARBA" id="ARBA00004141"/>
    </source>
</evidence>
<protein>
    <recommendedName>
        <fullName evidence="6">Transport permease protein</fullName>
    </recommendedName>
</protein>
<evidence type="ECO:0000256" key="3">
    <source>
        <dbReference type="ARBA" id="ARBA00022989"/>
    </source>
</evidence>
<keyword evidence="6" id="KW-0813">Transport</keyword>
<keyword evidence="3 6" id="KW-1133">Transmembrane helix</keyword>
<evidence type="ECO:0000313" key="9">
    <source>
        <dbReference type="Proteomes" id="UP000599074"/>
    </source>
</evidence>
<evidence type="ECO:0000259" key="7">
    <source>
        <dbReference type="PROSITE" id="PS51012"/>
    </source>
</evidence>
<keyword evidence="5" id="KW-0046">Antibiotic resistance</keyword>
<keyword evidence="9" id="KW-1185">Reference proteome</keyword>
<comment type="similarity">
    <text evidence="6">Belongs to the ABC-2 integral membrane protein family.</text>
</comment>
<accession>A0A8J3X278</accession>
<keyword evidence="2 6" id="KW-0812">Transmembrane</keyword>
<feature type="domain" description="ABC transmembrane type-2" evidence="7">
    <location>
        <begin position="38"/>
        <end position="268"/>
    </location>
</feature>
<proteinExistence type="inferred from homology"/>
<feature type="transmembrane region" description="Helical" evidence="6">
    <location>
        <begin position="238"/>
        <end position="261"/>
    </location>
</feature>
<feature type="transmembrane region" description="Helical" evidence="6">
    <location>
        <begin position="165"/>
        <end position="184"/>
    </location>
</feature>
<dbReference type="PIRSF" id="PIRSF006648">
    <property type="entry name" value="DrrB"/>
    <property type="match status" value="1"/>
</dbReference>
<dbReference type="GO" id="GO:0043190">
    <property type="term" value="C:ATP-binding cassette (ABC) transporter complex"/>
    <property type="evidence" value="ECO:0007669"/>
    <property type="project" value="InterPro"/>
</dbReference>